<dbReference type="InterPro" id="IPR036412">
    <property type="entry name" value="HAD-like_sf"/>
</dbReference>
<dbReference type="NCBIfam" id="TIGR01494">
    <property type="entry name" value="ATPase_P-type"/>
    <property type="match status" value="1"/>
</dbReference>
<dbReference type="RefSeq" id="WP_245768879.1">
    <property type="nucleotide sequence ID" value="NZ_FOAP01000019.1"/>
</dbReference>
<dbReference type="SFLD" id="SFLDG00002">
    <property type="entry name" value="C1.7:_P-type_atpase_like"/>
    <property type="match status" value="1"/>
</dbReference>
<dbReference type="Pfam" id="PF00702">
    <property type="entry name" value="Hydrolase"/>
    <property type="match status" value="1"/>
</dbReference>
<evidence type="ECO:0000256" key="7">
    <source>
        <dbReference type="ARBA" id="ARBA00022840"/>
    </source>
</evidence>
<evidence type="ECO:0000256" key="5">
    <source>
        <dbReference type="ARBA" id="ARBA00022723"/>
    </source>
</evidence>
<dbReference type="InterPro" id="IPR008250">
    <property type="entry name" value="ATPase_P-typ_transduc_dom_A_sf"/>
</dbReference>
<dbReference type="SFLD" id="SFLDS00003">
    <property type="entry name" value="Haloacid_Dehalogenase"/>
    <property type="match status" value="1"/>
</dbReference>
<dbReference type="GO" id="GO:0005886">
    <property type="term" value="C:plasma membrane"/>
    <property type="evidence" value="ECO:0007669"/>
    <property type="project" value="UniProtKB-SubCell"/>
</dbReference>
<evidence type="ECO:0000256" key="2">
    <source>
        <dbReference type="ARBA" id="ARBA00006024"/>
    </source>
</evidence>
<dbReference type="NCBIfam" id="TIGR01525">
    <property type="entry name" value="ATPase-IB_hvy"/>
    <property type="match status" value="1"/>
</dbReference>
<dbReference type="PANTHER" id="PTHR43520">
    <property type="entry name" value="ATP7, ISOFORM B"/>
    <property type="match status" value="1"/>
</dbReference>
<dbReference type="PRINTS" id="PR00119">
    <property type="entry name" value="CATATPASE"/>
</dbReference>
<keyword evidence="7 11" id="KW-0067">ATP-binding</keyword>
<dbReference type="InterPro" id="IPR059000">
    <property type="entry name" value="ATPase_P-type_domA"/>
</dbReference>
<dbReference type="GO" id="GO:0016491">
    <property type="term" value="F:oxidoreductase activity"/>
    <property type="evidence" value="ECO:0007669"/>
    <property type="project" value="InterPro"/>
</dbReference>
<feature type="transmembrane region" description="Helical" evidence="11">
    <location>
        <begin position="183"/>
        <end position="209"/>
    </location>
</feature>
<dbReference type="GO" id="GO:0005507">
    <property type="term" value="F:copper ion binding"/>
    <property type="evidence" value="ECO:0007669"/>
    <property type="project" value="TreeGrafter"/>
</dbReference>
<comment type="similarity">
    <text evidence="2 11">Belongs to the cation transport ATPase (P-type) (TC 3.A.3) family. Type IB subfamily.</text>
</comment>
<dbReference type="SUPFAM" id="SSF81665">
    <property type="entry name" value="Calcium ATPase, transmembrane domain M"/>
    <property type="match status" value="1"/>
</dbReference>
<dbReference type="SUPFAM" id="SSF56784">
    <property type="entry name" value="HAD-like"/>
    <property type="match status" value="1"/>
</dbReference>
<dbReference type="InterPro" id="IPR023298">
    <property type="entry name" value="ATPase_P-typ_TM_dom_sf"/>
</dbReference>
<dbReference type="CDD" id="cd02094">
    <property type="entry name" value="P-type_ATPase_Cu-like"/>
    <property type="match status" value="1"/>
</dbReference>
<feature type="transmembrane region" description="Helical" evidence="11">
    <location>
        <begin position="376"/>
        <end position="398"/>
    </location>
</feature>
<feature type="transmembrane region" description="Helical" evidence="11">
    <location>
        <begin position="404"/>
        <end position="427"/>
    </location>
</feature>
<evidence type="ECO:0000256" key="9">
    <source>
        <dbReference type="ARBA" id="ARBA00022989"/>
    </source>
</evidence>
<evidence type="ECO:0000256" key="1">
    <source>
        <dbReference type="ARBA" id="ARBA00004651"/>
    </source>
</evidence>
<keyword evidence="9 11" id="KW-1133">Transmembrane helix</keyword>
<feature type="transmembrane region" description="Helical" evidence="11">
    <location>
        <begin position="150"/>
        <end position="171"/>
    </location>
</feature>
<dbReference type="GO" id="GO:0055070">
    <property type="term" value="P:copper ion homeostasis"/>
    <property type="evidence" value="ECO:0007669"/>
    <property type="project" value="TreeGrafter"/>
</dbReference>
<dbReference type="Gene3D" id="1.10.620.20">
    <property type="entry name" value="Ribonucleotide Reductase, subunit A"/>
    <property type="match status" value="1"/>
</dbReference>
<evidence type="ECO:0000259" key="12">
    <source>
        <dbReference type="SMART" id="SM00746"/>
    </source>
</evidence>
<dbReference type="GO" id="GO:0016887">
    <property type="term" value="F:ATP hydrolysis activity"/>
    <property type="evidence" value="ECO:0007669"/>
    <property type="project" value="InterPro"/>
</dbReference>
<evidence type="ECO:0000256" key="8">
    <source>
        <dbReference type="ARBA" id="ARBA00022967"/>
    </source>
</evidence>
<gene>
    <name evidence="13" type="ORF">SAMN05444354_1199</name>
</gene>
<evidence type="ECO:0000256" key="11">
    <source>
        <dbReference type="RuleBase" id="RU362081"/>
    </source>
</evidence>
<dbReference type="EMBL" id="FOAP01000019">
    <property type="protein sequence ID" value="SEM58107.1"/>
    <property type="molecule type" value="Genomic_DNA"/>
</dbReference>
<dbReference type="SUPFAM" id="SSF47240">
    <property type="entry name" value="Ferritin-like"/>
    <property type="match status" value="1"/>
</dbReference>
<dbReference type="PRINTS" id="PR00943">
    <property type="entry name" value="CUATPASE"/>
</dbReference>
<dbReference type="GO" id="GO:0005524">
    <property type="term" value="F:ATP binding"/>
    <property type="evidence" value="ECO:0007669"/>
    <property type="project" value="UniProtKB-UniRule"/>
</dbReference>
<sequence length="779" mass="81815">MHEAPSGDSRPVDPVCGMRVDPGHPKGGTFEHEGQRYFFCNPKCREKFRADPQKYLNPPPAPVPEAPPGTMYICPMDPEVRQDHPGACPKCGMALEPEALTLGDETPDPELLLMTRRFWVCLALSVPTLVLGMSEMIPGQPVQQRLSPGALAWLQLVLSSPVVLWGGAPFFQRGWASVRNRHLNMFTLIALGTGAAYLFSVFATLFPGALPHAFTGHGGAIPVYFEAAATIITLVLLGQVLELRARRATSGALRALLSLAPTTARRLREEGGEEDVSLEEVRPGDRLRVRPGEKVPVDGVVVEGQGAVDESMVTGESLPVEKAPGAKVTGGTVNGTGSLILKAERVGKDTLLSRIVQRVGEAQRTRAPIQRLADTVASVFVPAVIAVAVLTALVWSVWGPEPRFAHALVNAVAVLIIACPCALGLATPISIVVATGRGAQVGVLVREASALERLERVDTLVVDKTGTLTEGKPTLVSVEPVAGMTEARLLHLAASLERGSEHPLAAAIVSGAEARGASPTRAQDFRSLTGKGVVGQVEGTSVALGNAALFSALGVDVSALSARAEALRREGQTVVFVAVEGKAAGLLGVEDPIKATTPEALALLRREGLRVVMLTGDSRTTAEAVARKLGLDEVMAEVLPEAKGDVVKRLQAEGRVVAMAGDGVNDAPALAQADVGIAMGTGTDVAMESAGVTLVKGDLVGIARARALSQATLRNIRQNLFFAFVYNLLGVPLAAGVLYPAFGWLLSPMLASAAMSLSSVSVIGNALRLRNLAKRESLE</sequence>
<dbReference type="Pfam" id="PF04945">
    <property type="entry name" value="YHS"/>
    <property type="match status" value="1"/>
</dbReference>
<reference evidence="14" key="1">
    <citation type="submission" date="2016-10" db="EMBL/GenBank/DDBJ databases">
        <authorList>
            <person name="Varghese N."/>
            <person name="Submissions S."/>
        </authorList>
    </citation>
    <scope>NUCLEOTIDE SEQUENCE [LARGE SCALE GENOMIC DNA]</scope>
    <source>
        <strain evidence="14">DSM 17044</strain>
    </source>
</reference>
<keyword evidence="14" id="KW-1185">Reference proteome</keyword>
<dbReference type="Gene3D" id="3.40.50.1000">
    <property type="entry name" value="HAD superfamily/HAD-like"/>
    <property type="match status" value="1"/>
</dbReference>
<keyword evidence="4 11" id="KW-0812">Transmembrane</keyword>
<dbReference type="GO" id="GO:0060003">
    <property type="term" value="P:copper ion export"/>
    <property type="evidence" value="ECO:0007669"/>
    <property type="project" value="UniProtKB-ARBA"/>
</dbReference>
<proteinExistence type="inferred from homology"/>
<dbReference type="Gene3D" id="3.40.1110.10">
    <property type="entry name" value="Calcium-transporting ATPase, cytoplasmic domain N"/>
    <property type="match status" value="1"/>
</dbReference>
<evidence type="ECO:0000313" key="14">
    <source>
        <dbReference type="Proteomes" id="UP000182719"/>
    </source>
</evidence>
<feature type="transmembrane region" description="Helical" evidence="11">
    <location>
        <begin position="745"/>
        <end position="767"/>
    </location>
</feature>
<dbReference type="InterPro" id="IPR045800">
    <property type="entry name" value="HMBD"/>
</dbReference>
<dbReference type="Pfam" id="PF00122">
    <property type="entry name" value="E1-E2_ATPase"/>
    <property type="match status" value="1"/>
</dbReference>
<dbReference type="InterPro" id="IPR011017">
    <property type="entry name" value="TRASH_dom"/>
</dbReference>
<feature type="transmembrane region" description="Helical" evidence="11">
    <location>
        <begin position="221"/>
        <end position="241"/>
    </location>
</feature>
<dbReference type="InterPro" id="IPR012348">
    <property type="entry name" value="RNR-like"/>
</dbReference>
<evidence type="ECO:0000256" key="6">
    <source>
        <dbReference type="ARBA" id="ARBA00022741"/>
    </source>
</evidence>
<dbReference type="NCBIfam" id="TIGR01511">
    <property type="entry name" value="ATPase-IB1_Cu"/>
    <property type="match status" value="1"/>
</dbReference>
<dbReference type="Pfam" id="PF19335">
    <property type="entry name" value="HMBD"/>
    <property type="match status" value="1"/>
</dbReference>
<evidence type="ECO:0000313" key="13">
    <source>
        <dbReference type="EMBL" id="SEM58107.1"/>
    </source>
</evidence>
<keyword evidence="5 11" id="KW-0479">Metal-binding</keyword>
<keyword evidence="6 11" id="KW-0547">Nucleotide-binding</keyword>
<dbReference type="SMART" id="SM00746">
    <property type="entry name" value="TRASH"/>
    <property type="match status" value="1"/>
</dbReference>
<feature type="transmembrane region" description="Helical" evidence="11">
    <location>
        <begin position="118"/>
        <end position="138"/>
    </location>
</feature>
<keyword evidence="3 11" id="KW-1003">Cell membrane</keyword>
<feature type="domain" description="TRASH" evidence="12">
    <location>
        <begin position="13"/>
        <end position="52"/>
    </location>
</feature>
<name>A0A1H7ZKW1_STIAU</name>
<dbReference type="InterPro" id="IPR023299">
    <property type="entry name" value="ATPase_P-typ_cyto_dom_N"/>
</dbReference>
<dbReference type="PROSITE" id="PS00154">
    <property type="entry name" value="ATPASE_E1_E2"/>
    <property type="match status" value="1"/>
</dbReference>
<dbReference type="PANTHER" id="PTHR43520:SF8">
    <property type="entry name" value="P-TYPE CU(+) TRANSPORTER"/>
    <property type="match status" value="1"/>
</dbReference>
<dbReference type="GO" id="GO:0043682">
    <property type="term" value="F:P-type divalent copper transporter activity"/>
    <property type="evidence" value="ECO:0007669"/>
    <property type="project" value="TreeGrafter"/>
</dbReference>
<accession>A0A1H7ZKW1</accession>
<dbReference type="Proteomes" id="UP000182719">
    <property type="component" value="Unassembled WGS sequence"/>
</dbReference>
<evidence type="ECO:0000256" key="10">
    <source>
        <dbReference type="ARBA" id="ARBA00023136"/>
    </source>
</evidence>
<dbReference type="SFLD" id="SFLDF00027">
    <property type="entry name" value="p-type_atpase"/>
    <property type="match status" value="1"/>
</dbReference>
<protein>
    <submittedName>
        <fullName evidence="13">Cu+-exporting ATPase</fullName>
    </submittedName>
</protein>
<dbReference type="InterPro" id="IPR027256">
    <property type="entry name" value="P-typ_ATPase_IB"/>
</dbReference>
<feature type="transmembrane region" description="Helical" evidence="11">
    <location>
        <begin position="720"/>
        <end position="739"/>
    </location>
</feature>
<evidence type="ECO:0000256" key="3">
    <source>
        <dbReference type="ARBA" id="ARBA00022475"/>
    </source>
</evidence>
<comment type="subcellular location">
    <subcellularLocation>
        <location evidence="1">Cell membrane</location>
        <topology evidence="1">Multi-pass membrane protein</topology>
    </subcellularLocation>
</comment>
<dbReference type="AlphaFoldDB" id="A0A1H7ZKW1"/>
<dbReference type="InterPro" id="IPR018303">
    <property type="entry name" value="ATPase_P-typ_P_site"/>
</dbReference>
<organism evidence="13 14">
    <name type="scientific">Stigmatella aurantiaca</name>
    <dbReference type="NCBI Taxonomy" id="41"/>
    <lineage>
        <taxon>Bacteria</taxon>
        <taxon>Pseudomonadati</taxon>
        <taxon>Myxococcota</taxon>
        <taxon>Myxococcia</taxon>
        <taxon>Myxococcales</taxon>
        <taxon>Cystobacterineae</taxon>
        <taxon>Archangiaceae</taxon>
        <taxon>Stigmatella</taxon>
    </lineage>
</organism>
<dbReference type="InterPro" id="IPR001757">
    <property type="entry name" value="P_typ_ATPase"/>
</dbReference>
<dbReference type="Gene3D" id="2.70.150.10">
    <property type="entry name" value="Calcium-transporting ATPase, cytoplasmic transduction domain A"/>
    <property type="match status" value="1"/>
</dbReference>
<dbReference type="SUPFAM" id="SSF81653">
    <property type="entry name" value="Calcium ATPase, transduction domain A"/>
    <property type="match status" value="1"/>
</dbReference>
<dbReference type="FunFam" id="2.70.150.10:FF:000020">
    <property type="entry name" value="Copper-exporting P-type ATPase A"/>
    <property type="match status" value="1"/>
</dbReference>
<dbReference type="InterPro" id="IPR023214">
    <property type="entry name" value="HAD_sf"/>
</dbReference>
<dbReference type="InterPro" id="IPR007029">
    <property type="entry name" value="YHS_dom"/>
</dbReference>
<dbReference type="InterPro" id="IPR044492">
    <property type="entry name" value="P_typ_ATPase_HD_dom"/>
</dbReference>
<keyword evidence="10 11" id="KW-0472">Membrane</keyword>
<evidence type="ECO:0000256" key="4">
    <source>
        <dbReference type="ARBA" id="ARBA00022692"/>
    </source>
</evidence>
<dbReference type="InterPro" id="IPR009078">
    <property type="entry name" value="Ferritin-like_SF"/>
</dbReference>
<keyword evidence="8" id="KW-1278">Translocase</keyword>